<proteinExistence type="predicted"/>
<protein>
    <recommendedName>
        <fullName evidence="2">Heterokaryon incompatibility domain-containing protein</fullName>
    </recommendedName>
</protein>
<sequence length="325" mass="37764">LNTILSTSYTPSTAGIHSVLGDCILKEYDFGTAYTRLHPFWYSNLTTTVDDLRERKVQYQRMLEDILVNDIIIYPCVLPRHVWDLYSNQVVPWPWAISHAWMDKCFHEDMSTAINEHEWPIPIPEHTSLDNIWIEMLNLGAEYVWLDVLCLRQQGGPMEDLHVEEWKVDVPTIGSMYARADKVVCYINGLGWPLNQEAYYSEDDQCWFKHAWTLQEIDKHMVIGGDTGNEVLQVSFEEKLSWLYRKNGQHHVYDVLSQMQEQMLTNPVDKVAGMAYLLHSDSIPAYYGEQSEEDAWSLLVDVAAHQCQWDLLFLYPKPGDGTKAW</sequence>
<evidence type="ECO:0000313" key="3">
    <source>
        <dbReference type="EMBL" id="KAK0430370.1"/>
    </source>
</evidence>
<evidence type="ECO:0000256" key="1">
    <source>
        <dbReference type="SAM" id="Coils"/>
    </source>
</evidence>
<reference evidence="3" key="1">
    <citation type="submission" date="2023-06" db="EMBL/GenBank/DDBJ databases">
        <authorList>
            <consortium name="Lawrence Berkeley National Laboratory"/>
            <person name="Ahrendt S."/>
            <person name="Sahu N."/>
            <person name="Indic B."/>
            <person name="Wong-Bajracharya J."/>
            <person name="Merenyi Z."/>
            <person name="Ke H.-M."/>
            <person name="Monk M."/>
            <person name="Kocsube S."/>
            <person name="Drula E."/>
            <person name="Lipzen A."/>
            <person name="Balint B."/>
            <person name="Henrissat B."/>
            <person name="Andreopoulos B."/>
            <person name="Martin F.M."/>
            <person name="Harder C.B."/>
            <person name="Rigling D."/>
            <person name="Ford K.L."/>
            <person name="Foster G.D."/>
            <person name="Pangilinan J."/>
            <person name="Papanicolaou A."/>
            <person name="Barry K."/>
            <person name="LaButti K."/>
            <person name="Viragh M."/>
            <person name="Koriabine M."/>
            <person name="Yan M."/>
            <person name="Riley R."/>
            <person name="Champramary S."/>
            <person name="Plett K.L."/>
            <person name="Tsai I.J."/>
            <person name="Slot J."/>
            <person name="Sipos G."/>
            <person name="Plett J."/>
            <person name="Nagy L.G."/>
            <person name="Grigoriev I.V."/>
        </authorList>
    </citation>
    <scope>NUCLEOTIDE SEQUENCE</scope>
    <source>
        <strain evidence="3">FPL87.14</strain>
    </source>
</reference>
<dbReference type="AlphaFoldDB" id="A0AA39MEB2"/>
<name>A0AA39MEB2_9AGAR</name>
<accession>A0AA39MEB2</accession>
<comment type="caution">
    <text evidence="3">The sequence shown here is derived from an EMBL/GenBank/DDBJ whole genome shotgun (WGS) entry which is preliminary data.</text>
</comment>
<evidence type="ECO:0000259" key="2">
    <source>
        <dbReference type="Pfam" id="PF06985"/>
    </source>
</evidence>
<keyword evidence="1" id="KW-0175">Coiled coil</keyword>
<dbReference type="InterPro" id="IPR010730">
    <property type="entry name" value="HET"/>
</dbReference>
<feature type="coiled-coil region" evidence="1">
    <location>
        <begin position="42"/>
        <end position="69"/>
    </location>
</feature>
<dbReference type="EMBL" id="JAUEPT010000153">
    <property type="protein sequence ID" value="KAK0430370.1"/>
    <property type="molecule type" value="Genomic_DNA"/>
</dbReference>
<dbReference type="Pfam" id="PF06985">
    <property type="entry name" value="HET"/>
    <property type="match status" value="1"/>
</dbReference>
<dbReference type="Proteomes" id="UP001175226">
    <property type="component" value="Unassembled WGS sequence"/>
</dbReference>
<feature type="non-terminal residue" evidence="3">
    <location>
        <position position="325"/>
    </location>
</feature>
<organism evidence="3 4">
    <name type="scientific">Armillaria borealis</name>
    <dbReference type="NCBI Taxonomy" id="47425"/>
    <lineage>
        <taxon>Eukaryota</taxon>
        <taxon>Fungi</taxon>
        <taxon>Dikarya</taxon>
        <taxon>Basidiomycota</taxon>
        <taxon>Agaricomycotina</taxon>
        <taxon>Agaricomycetes</taxon>
        <taxon>Agaricomycetidae</taxon>
        <taxon>Agaricales</taxon>
        <taxon>Marasmiineae</taxon>
        <taxon>Physalacriaceae</taxon>
        <taxon>Armillaria</taxon>
    </lineage>
</organism>
<evidence type="ECO:0000313" key="4">
    <source>
        <dbReference type="Proteomes" id="UP001175226"/>
    </source>
</evidence>
<gene>
    <name evidence="3" type="ORF">EV421DRAFT_1721619</name>
</gene>
<feature type="domain" description="Heterokaryon incompatibility" evidence="2">
    <location>
        <begin position="96"/>
        <end position="188"/>
    </location>
</feature>
<keyword evidence="4" id="KW-1185">Reference proteome</keyword>